<evidence type="ECO:0000256" key="1">
    <source>
        <dbReference type="ARBA" id="ARBA00006484"/>
    </source>
</evidence>
<dbReference type="InterPro" id="IPR020904">
    <property type="entry name" value="Sc_DH/Rdtase_CS"/>
</dbReference>
<dbReference type="SMART" id="SM01007">
    <property type="entry name" value="Aldolase_II"/>
    <property type="match status" value="1"/>
</dbReference>
<dbReference type="GO" id="GO:0016491">
    <property type="term" value="F:oxidoreductase activity"/>
    <property type="evidence" value="ECO:0007669"/>
    <property type="project" value="UniProtKB-KW"/>
</dbReference>
<reference evidence="4 5" key="1">
    <citation type="submission" date="2019-07" db="EMBL/GenBank/DDBJ databases">
        <title>complete genome sequencing of Ornithinimicrobium sp. H23M54.</title>
        <authorList>
            <person name="Bae J.-W."/>
            <person name="Lee S.-Y."/>
        </authorList>
    </citation>
    <scope>NUCLEOTIDE SEQUENCE [LARGE SCALE GENOMIC DNA]</scope>
    <source>
        <strain evidence="4 5">H23M54</strain>
    </source>
</reference>
<accession>A0A516GDD6</accession>
<organism evidence="4 5">
    <name type="scientific">Ornithinimicrobium ciconiae</name>
    <dbReference type="NCBI Taxonomy" id="2594265"/>
    <lineage>
        <taxon>Bacteria</taxon>
        <taxon>Bacillati</taxon>
        <taxon>Actinomycetota</taxon>
        <taxon>Actinomycetes</taxon>
        <taxon>Micrococcales</taxon>
        <taxon>Ornithinimicrobiaceae</taxon>
        <taxon>Ornithinimicrobium</taxon>
    </lineage>
</organism>
<dbReference type="InterPro" id="IPR036409">
    <property type="entry name" value="Aldolase_II/adducin_N_sf"/>
</dbReference>
<dbReference type="PANTHER" id="PTHR24321:SF14">
    <property type="entry name" value="SHORT-CHAIN TYPE DEHYDROGENASE_REDUCTASE BLR2146-RELATED"/>
    <property type="match status" value="1"/>
</dbReference>
<dbReference type="Pfam" id="PF00596">
    <property type="entry name" value="Aldolase_II"/>
    <property type="match status" value="1"/>
</dbReference>
<gene>
    <name evidence="4" type="ORF">FNH13_15310</name>
</gene>
<dbReference type="InterPro" id="IPR036291">
    <property type="entry name" value="NAD(P)-bd_dom_sf"/>
</dbReference>
<dbReference type="EMBL" id="CP041616">
    <property type="protein sequence ID" value="QDO89533.1"/>
    <property type="molecule type" value="Genomic_DNA"/>
</dbReference>
<dbReference type="PROSITE" id="PS00061">
    <property type="entry name" value="ADH_SHORT"/>
    <property type="match status" value="1"/>
</dbReference>
<feature type="domain" description="Class II aldolase/adducin N-terminal" evidence="3">
    <location>
        <begin position="15"/>
        <end position="216"/>
    </location>
</feature>
<dbReference type="InterPro" id="IPR001303">
    <property type="entry name" value="Aldolase_II/adducin_N"/>
</dbReference>
<dbReference type="Proteomes" id="UP000315395">
    <property type="component" value="Chromosome"/>
</dbReference>
<dbReference type="Gene3D" id="3.40.50.720">
    <property type="entry name" value="NAD(P)-binding Rossmann-like Domain"/>
    <property type="match status" value="1"/>
</dbReference>
<dbReference type="PANTHER" id="PTHR24321">
    <property type="entry name" value="DEHYDROGENASES, SHORT CHAIN"/>
    <property type="match status" value="1"/>
</dbReference>
<dbReference type="OrthoDB" id="9774430at2"/>
<keyword evidence="5" id="KW-1185">Reference proteome</keyword>
<keyword evidence="2" id="KW-0560">Oxidoreductase</keyword>
<dbReference type="FunFam" id="3.40.50.720:FF:000084">
    <property type="entry name" value="Short-chain dehydrogenase reductase"/>
    <property type="match status" value="1"/>
</dbReference>
<sequence>MENRLSPHALELLDDLVESSRALGADPSLVLHGGGNTSVKATWRDVTGDELEVLFIKGSGHDLATIGRDGFAPLRLERLRQLLPPVKMGDVELGNELRAASFDASAPNPSVETLVHALVPHAAVLHSHADAILAVTNTEGGKARTEALYGDKVVIVDYVMPGPDLGEACFAAWAEQAHEGTEGIVVLNHGLFAVGDTPSEALARHEEMIAEARELLGEVPERTAHAMQDAVDVVALAELRARISAAAGKPLVARHRADAQVSAFLTDPVLRESTQQGPMTPDHVLYTKRTPLRGRDVAGFASAYRDYFAAHKDRRGVELTMLDPAPRIVLDDELGMLSFGRTAKEAGIAEDIYSHTLDTIELAQGQGGYVALPAGDIFDLEYWVMEQLKLQRAGKPRPLEGQVAVVTGAASGIGRACAQELMAAGAAVAGWDLADGTADTFTDPAWLGLTVDVTDEEQVRTALAGTVERFGGVDIVVVSAGIFPQSQDIADLTADQWRKTMAVNVDAVATLFTAVHPLLRLAPSGGRVAVVASKNVPAPGKGAAAYSTSKAALTQLCRVAALEWAPDGIRVNLVHPDAVFDTGLWTPELLASRAEHYGMSVEDYKRRNLLRTEVTSADVARGVRALVDETFARTTGAQVAVDGGSERTV</sequence>
<dbReference type="KEGG" id="orz:FNH13_15310"/>
<dbReference type="NCBIfam" id="NF006196">
    <property type="entry name" value="PRK08324.2-4"/>
    <property type="match status" value="1"/>
</dbReference>
<evidence type="ECO:0000256" key="2">
    <source>
        <dbReference type="ARBA" id="ARBA00023002"/>
    </source>
</evidence>
<dbReference type="Gene3D" id="3.40.225.10">
    <property type="entry name" value="Class II aldolase/adducin N-terminal domain"/>
    <property type="match status" value="1"/>
</dbReference>
<evidence type="ECO:0000313" key="5">
    <source>
        <dbReference type="Proteomes" id="UP000315395"/>
    </source>
</evidence>
<dbReference type="PRINTS" id="PR00081">
    <property type="entry name" value="GDHRDH"/>
</dbReference>
<comment type="similarity">
    <text evidence="1">Belongs to the short-chain dehydrogenases/reductases (SDR) family.</text>
</comment>
<dbReference type="AlphaFoldDB" id="A0A516GDD6"/>
<evidence type="ECO:0000313" key="4">
    <source>
        <dbReference type="EMBL" id="QDO89533.1"/>
    </source>
</evidence>
<name>A0A516GDD6_9MICO</name>
<dbReference type="SUPFAM" id="SSF51735">
    <property type="entry name" value="NAD(P)-binding Rossmann-fold domains"/>
    <property type="match status" value="1"/>
</dbReference>
<proteinExistence type="inferred from homology"/>
<dbReference type="RefSeq" id="WP_143784219.1">
    <property type="nucleotide sequence ID" value="NZ_CP041616.1"/>
</dbReference>
<evidence type="ECO:0000259" key="3">
    <source>
        <dbReference type="SMART" id="SM01007"/>
    </source>
</evidence>
<dbReference type="InterPro" id="IPR002347">
    <property type="entry name" value="SDR_fam"/>
</dbReference>
<dbReference type="SUPFAM" id="SSF53639">
    <property type="entry name" value="AraD/HMP-PK domain-like"/>
    <property type="match status" value="1"/>
</dbReference>
<dbReference type="Pfam" id="PF13561">
    <property type="entry name" value="adh_short_C2"/>
    <property type="match status" value="1"/>
</dbReference>
<protein>
    <submittedName>
        <fullName evidence="4">Bifunctional aldolase/short-chain dehydrogenase</fullName>
    </submittedName>
</protein>